<dbReference type="InterPro" id="IPR001584">
    <property type="entry name" value="Integrase_cat-core"/>
</dbReference>
<dbReference type="InterPro" id="IPR012337">
    <property type="entry name" value="RNaseH-like_sf"/>
</dbReference>
<dbReference type="PANTHER" id="PTHR47515">
    <property type="entry name" value="LOW CALCIUM RESPONSE LOCUS PROTEIN T"/>
    <property type="match status" value="1"/>
</dbReference>
<gene>
    <name evidence="2" type="ORF">AMST5_00846</name>
</gene>
<proteinExistence type="predicted"/>
<dbReference type="Pfam" id="PF13683">
    <property type="entry name" value="rve_3"/>
    <property type="match status" value="1"/>
</dbReference>
<dbReference type="PANTHER" id="PTHR47515:SF1">
    <property type="entry name" value="BLR2054 PROTEIN"/>
    <property type="match status" value="1"/>
</dbReference>
<accession>A0AA48LXP6</accession>
<evidence type="ECO:0000313" key="2">
    <source>
        <dbReference type="EMBL" id="CAJ0855583.1"/>
    </source>
</evidence>
<protein>
    <recommendedName>
        <fullName evidence="1">Integrase catalytic domain-containing protein</fullName>
    </recommendedName>
</protein>
<dbReference type="EMBL" id="OY288114">
    <property type="protein sequence ID" value="CAJ0855583.1"/>
    <property type="molecule type" value="Genomic_DNA"/>
</dbReference>
<reference evidence="2" key="1">
    <citation type="submission" date="2023-07" db="EMBL/GenBank/DDBJ databases">
        <authorList>
            <person name="Pelsma A.J. K."/>
        </authorList>
    </citation>
    <scope>NUCLEOTIDE SEQUENCE</scope>
</reference>
<evidence type="ECO:0000259" key="1">
    <source>
        <dbReference type="Pfam" id="PF13683"/>
    </source>
</evidence>
<organism evidence="2">
    <name type="scientific">freshwater sediment metagenome</name>
    <dbReference type="NCBI Taxonomy" id="556182"/>
    <lineage>
        <taxon>unclassified sequences</taxon>
        <taxon>metagenomes</taxon>
        <taxon>ecological metagenomes</taxon>
    </lineage>
</organism>
<name>A0AA48LXP6_9ZZZZ</name>
<sequence>MRDELLNETLFLGLDHACEKLAAWVNDYNHLRPHSALAYQTPAAFAANLSTTCDRRKRCFQATSLRATGCA</sequence>
<dbReference type="AlphaFoldDB" id="A0AA48LXP6"/>
<feature type="domain" description="Integrase catalytic" evidence="1">
    <location>
        <begin position="1"/>
        <end position="42"/>
    </location>
</feature>
<dbReference type="GO" id="GO:0015074">
    <property type="term" value="P:DNA integration"/>
    <property type="evidence" value="ECO:0007669"/>
    <property type="project" value="InterPro"/>
</dbReference>
<dbReference type="SUPFAM" id="SSF53098">
    <property type="entry name" value="Ribonuclease H-like"/>
    <property type="match status" value="1"/>
</dbReference>